<evidence type="ECO:0000256" key="2">
    <source>
        <dbReference type="ARBA" id="ARBA00022475"/>
    </source>
</evidence>
<feature type="transmembrane region" description="Helical" evidence="7">
    <location>
        <begin position="183"/>
        <end position="201"/>
    </location>
</feature>
<dbReference type="PANTHER" id="PTHR30572">
    <property type="entry name" value="MEMBRANE COMPONENT OF TRANSPORTER-RELATED"/>
    <property type="match status" value="1"/>
</dbReference>
<evidence type="ECO:0000256" key="7">
    <source>
        <dbReference type="SAM" id="Phobius"/>
    </source>
</evidence>
<keyword evidence="2" id="KW-1003">Cell membrane</keyword>
<dbReference type="InterPro" id="IPR003838">
    <property type="entry name" value="ABC3_permease_C"/>
</dbReference>
<protein>
    <recommendedName>
        <fullName evidence="8">ABC3 transporter permease C-terminal domain-containing protein</fullName>
    </recommendedName>
</protein>
<comment type="caution">
    <text evidence="9">The sequence shown here is derived from an EMBL/GenBank/DDBJ whole genome shotgun (WGS) entry which is preliminary data.</text>
</comment>
<feature type="transmembrane region" description="Helical" evidence="7">
    <location>
        <begin position="134"/>
        <end position="152"/>
    </location>
</feature>
<evidence type="ECO:0000313" key="10">
    <source>
        <dbReference type="Proteomes" id="UP001179181"/>
    </source>
</evidence>
<evidence type="ECO:0000259" key="8">
    <source>
        <dbReference type="Pfam" id="PF02687"/>
    </source>
</evidence>
<comment type="subcellular location">
    <subcellularLocation>
        <location evidence="1">Cell membrane</location>
        <topology evidence="1">Multi-pass membrane protein</topology>
    </subcellularLocation>
</comment>
<keyword evidence="3 7" id="KW-0812">Transmembrane</keyword>
<reference evidence="9 10" key="1">
    <citation type="submission" date="2020-03" db="EMBL/GenBank/DDBJ databases">
        <title>Genomic Encyclopedia of Type Strains, Phase IV (KMG-IV): sequencing the most valuable type-strain genomes for metagenomic binning, comparative biology and taxonomic classification.</title>
        <authorList>
            <person name="Goeker M."/>
        </authorList>
    </citation>
    <scope>NUCLEOTIDE SEQUENCE [LARGE SCALE GENOMIC DNA]</scope>
    <source>
        <strain evidence="9 10">DSM 102865</strain>
    </source>
</reference>
<gene>
    <name evidence="9" type="ORF">FHS68_000135</name>
</gene>
<dbReference type="EMBL" id="JAASQJ010000001">
    <property type="protein sequence ID" value="NIJ50979.1"/>
    <property type="molecule type" value="Genomic_DNA"/>
</dbReference>
<evidence type="ECO:0000256" key="6">
    <source>
        <dbReference type="ARBA" id="ARBA00038076"/>
    </source>
</evidence>
<dbReference type="RefSeq" id="WP_167266175.1">
    <property type="nucleotide sequence ID" value="NZ_JAASQJ010000001.1"/>
</dbReference>
<evidence type="ECO:0000313" key="9">
    <source>
        <dbReference type="EMBL" id="NIJ50979.1"/>
    </source>
</evidence>
<evidence type="ECO:0000256" key="4">
    <source>
        <dbReference type="ARBA" id="ARBA00022989"/>
    </source>
</evidence>
<accession>A0ABX0UG00</accession>
<dbReference type="PANTHER" id="PTHR30572:SF4">
    <property type="entry name" value="ABC TRANSPORTER PERMEASE YTRF"/>
    <property type="match status" value="1"/>
</dbReference>
<organism evidence="9 10">
    <name type="scientific">Dyadobacter arcticus</name>
    <dbReference type="NCBI Taxonomy" id="1078754"/>
    <lineage>
        <taxon>Bacteria</taxon>
        <taxon>Pseudomonadati</taxon>
        <taxon>Bacteroidota</taxon>
        <taxon>Cytophagia</taxon>
        <taxon>Cytophagales</taxon>
        <taxon>Spirosomataceae</taxon>
        <taxon>Dyadobacter</taxon>
    </lineage>
</organism>
<name>A0ABX0UG00_9BACT</name>
<dbReference type="InterPro" id="IPR050250">
    <property type="entry name" value="Macrolide_Exporter_MacB"/>
</dbReference>
<feature type="domain" description="ABC3 transporter permease C-terminal" evidence="8">
    <location>
        <begin position="43"/>
        <end position="162"/>
    </location>
</feature>
<keyword evidence="4 7" id="KW-1133">Transmembrane helix</keyword>
<dbReference type="Pfam" id="PF02687">
    <property type="entry name" value="FtsX"/>
    <property type="match status" value="1"/>
</dbReference>
<keyword evidence="10" id="KW-1185">Reference proteome</keyword>
<comment type="similarity">
    <text evidence="6">Belongs to the ABC-4 integral membrane protein family.</text>
</comment>
<proteinExistence type="inferred from homology"/>
<evidence type="ECO:0000256" key="5">
    <source>
        <dbReference type="ARBA" id="ARBA00023136"/>
    </source>
</evidence>
<evidence type="ECO:0000256" key="1">
    <source>
        <dbReference type="ARBA" id="ARBA00004651"/>
    </source>
</evidence>
<feature type="transmembrane region" description="Helical" evidence="7">
    <location>
        <begin position="36"/>
        <end position="58"/>
    </location>
</feature>
<dbReference type="Proteomes" id="UP001179181">
    <property type="component" value="Unassembled WGS sequence"/>
</dbReference>
<keyword evidence="5 7" id="KW-0472">Membrane</keyword>
<evidence type="ECO:0000256" key="3">
    <source>
        <dbReference type="ARBA" id="ARBA00022692"/>
    </source>
</evidence>
<sequence length="226" mass="24775">MKKHYRPNDAKAYSFRAIPLSEMFHAPGYGAAPKPILYALIGVGLFLVLAASVNFINLSTAQAIKRSREVGVRKTMGSTRRQLIGQFMLETAIICLGAFVVALIFTKLSLPMLNQALSMLHANISVLDLLNPNAFKWFGTLVVGVILLTGLYPADILARFNPVAALKGKLTTQKAGKVSMRKSLVVVQFFITQLFIIAFYLKTIFRSNSIPFTGSLKIVSVNHLTG</sequence>
<feature type="transmembrane region" description="Helical" evidence="7">
    <location>
        <begin position="83"/>
        <end position="105"/>
    </location>
</feature>